<dbReference type="InterPro" id="IPR042070">
    <property type="entry name" value="PucR_C-HTH_sf"/>
</dbReference>
<evidence type="ECO:0000259" key="2">
    <source>
        <dbReference type="Pfam" id="PF13556"/>
    </source>
</evidence>
<evidence type="ECO:0000313" key="4">
    <source>
        <dbReference type="Proteomes" id="UP000031004"/>
    </source>
</evidence>
<protein>
    <submittedName>
        <fullName evidence="3">Polyketide synthase regulator</fullName>
    </submittedName>
</protein>
<dbReference type="InterPro" id="IPR051448">
    <property type="entry name" value="CdaR-like_regulators"/>
</dbReference>
<gene>
    <name evidence="3" type="ORF">QQ44_05920</name>
</gene>
<dbReference type="PANTHER" id="PTHR33744">
    <property type="entry name" value="CARBOHYDRATE DIACID REGULATOR"/>
    <property type="match status" value="1"/>
</dbReference>
<dbReference type="Proteomes" id="UP000031004">
    <property type="component" value="Unassembled WGS sequence"/>
</dbReference>
<evidence type="ECO:0000259" key="1">
    <source>
        <dbReference type="Pfam" id="PF07905"/>
    </source>
</evidence>
<dbReference type="Pfam" id="PF13556">
    <property type="entry name" value="HTH_30"/>
    <property type="match status" value="1"/>
</dbReference>
<dbReference type="EMBL" id="JTLZ01000004">
    <property type="protein sequence ID" value="KHO27065.1"/>
    <property type="molecule type" value="Genomic_DNA"/>
</dbReference>
<dbReference type="InterPro" id="IPR025736">
    <property type="entry name" value="PucR_C-HTH_dom"/>
</dbReference>
<accession>A0ABR4YXU9</accession>
<comment type="caution">
    <text evidence="3">The sequence shown here is derived from an EMBL/GenBank/DDBJ whole genome shotgun (WGS) entry which is preliminary data.</text>
</comment>
<dbReference type="Pfam" id="PF07905">
    <property type="entry name" value="PucR"/>
    <property type="match status" value="1"/>
</dbReference>
<dbReference type="InterPro" id="IPR012914">
    <property type="entry name" value="PucR_dom"/>
</dbReference>
<feature type="domain" description="PucR C-terminal helix-turn-helix" evidence="2">
    <location>
        <begin position="311"/>
        <end position="369"/>
    </location>
</feature>
<evidence type="ECO:0000313" key="3">
    <source>
        <dbReference type="EMBL" id="KHO27065.1"/>
    </source>
</evidence>
<name>A0ABR4YXU9_9MYCO</name>
<feature type="domain" description="Purine catabolism PurC-like" evidence="1">
    <location>
        <begin position="12"/>
        <end position="125"/>
    </location>
</feature>
<reference evidence="3 4" key="1">
    <citation type="submission" date="2014-11" db="EMBL/GenBank/DDBJ databases">
        <title>Mycobacterium setense Manresensis Genome.</title>
        <authorList>
            <person name="Rech G."/>
            <person name="Sumoy L."/>
        </authorList>
    </citation>
    <scope>NUCLEOTIDE SEQUENCE [LARGE SCALE GENOMIC DNA]</scope>
    <source>
        <strain evidence="3 4">Manresensis</strain>
    </source>
</reference>
<proteinExistence type="predicted"/>
<keyword evidence="4" id="KW-1185">Reference proteome</keyword>
<sequence length="376" mass="40855">MSEDSSLNVAAVLTIPPLDQGSVVAGHRGLSREVHWVDIIHAPAEDFVRPGDLVLTTGADIHQPGVRDFLVSLVSSPAAGIVLSPPPDVDAHDLLELLIPLADKHGCPFVLLPWEIAFADVQKTLLPLVSPSPPDTRVQMVIGRRVRDDFRRSVRDDSLRSVSDNTLRSVSDNTLRSVSDNSLWSEAADRFAKALHELALAAGLTVTSSVTDDLVMSHFSSAPTESTVSGLVDSARRLSRLPDDLVTWALLAPAHGHAVAVAAPVSQALPEGPAGPMQFAEVLRQHPRSMATILQTLQPLIDYDKTRRGQLVHTLEILLDEATNTSAAARALFLNRHSLLYRIKLIEELTGLSLKNPADRFQLEVSVRVHQINEAR</sequence>
<dbReference type="Gene3D" id="1.10.10.2840">
    <property type="entry name" value="PucR C-terminal helix-turn-helix domain"/>
    <property type="match status" value="1"/>
</dbReference>
<dbReference type="RefSeq" id="WP_039317106.1">
    <property type="nucleotide sequence ID" value="NZ_JTLZ01000004.1"/>
</dbReference>
<organism evidence="3 4">
    <name type="scientific">Mycolicibacterium setense</name>
    <dbReference type="NCBI Taxonomy" id="431269"/>
    <lineage>
        <taxon>Bacteria</taxon>
        <taxon>Bacillati</taxon>
        <taxon>Actinomycetota</taxon>
        <taxon>Actinomycetes</taxon>
        <taxon>Mycobacteriales</taxon>
        <taxon>Mycobacteriaceae</taxon>
        <taxon>Mycolicibacterium</taxon>
    </lineage>
</organism>